<evidence type="ECO:0000256" key="4">
    <source>
        <dbReference type="SAM" id="Coils"/>
    </source>
</evidence>
<feature type="coiled-coil region" evidence="4">
    <location>
        <begin position="1489"/>
        <end position="1537"/>
    </location>
</feature>
<dbReference type="InterPro" id="IPR000237">
    <property type="entry name" value="GRIP_dom"/>
</dbReference>
<dbReference type="GO" id="GO:0007030">
    <property type="term" value="P:Golgi organization"/>
    <property type="evidence" value="ECO:0007669"/>
    <property type="project" value="TreeGrafter"/>
</dbReference>
<proteinExistence type="predicted"/>
<evidence type="ECO:0000256" key="5">
    <source>
        <dbReference type="SAM" id="MobiDB-lite"/>
    </source>
</evidence>
<evidence type="ECO:0000256" key="1">
    <source>
        <dbReference type="ARBA" id="ARBA00004555"/>
    </source>
</evidence>
<feature type="region of interest" description="Disordered" evidence="5">
    <location>
        <begin position="329"/>
        <end position="352"/>
    </location>
</feature>
<feature type="coiled-coil region" evidence="4">
    <location>
        <begin position="474"/>
        <end position="533"/>
    </location>
</feature>
<sequence>TMSWLGLGSLGGGLGQSLGQVGGSLSSLSGQISSLTKDLLTEGTEELGELQLTKARLQELQATCTTQKSEHERLRVMCAELEDKKEAAELHVQHVSAEYRTQLQQKEVEVSLLRARQNALQEQLRELQYAQDGWKSMGNLEGTQTSSPSASSAASTGQLHFRTSVAHGFHTDDEVDYEEVIFSERELDRLSREVVRLQTEADHWRQLAQAAVGEEPGSSENNEVHKLQTMVKELKRQLTSELDERQREVSALQDAHRQQLAQAAHAHHTRTAEQADHIAQLQQQLQLLQVYILQISKIIASYSILDIPQTPITRYLDHLGEQEIEDAGTGPCISDNTGSGAQDDEASHEAPSRMRTLDNFTLTAIRIRHNAVDVSDVITQIMMLINMPTSISLYNEVFCLLQKISDVSPSFARRDAGSQCEDNSLGDAMVRQEVEEGPNEAEGLAWQRSAADIQTLTVLLQEREQELGHTITHRDSLLSQLEELDRQNQEATQHIVMLRQQLKEHRQEADLMSTQHQEQLRTLELQLTEASAALARGDDTDGSHASSTSFLLVKSEVTVEGLTDVELQENICGEELPLEAFSQKTQTHSHEMDMFALSGCEELSRPELEQLKEEITNIRLLNEQLQVELNDMKIVRQECEQSLAAVEAELKETYRQLGDAKTSKDEITKSMSFDKAQVEAELRQAENKLETERKQCQLTIQQLADGCATETSVLKTENERVLQLIREKEMDISSLEHDVERLQGELKESKEMLLSKVQEQTSLMKLVFEKDEKNQELQNQLTAFKEELEIRCKAIQDTDAAALRLSLEEKENQLSTLREENIHLKEEIDHLQPTVDPKSMDIISEQETEIAELMEKIRGVEAERVFQKQLTEQQNVKIVQMQKTIQQQESHLSEAKALQEQAISASQKLISEKESEIVRLQEVLASIQSPCSNEIIDRVNVPVFLKEIGNKQQTESQESEKQDLSKLEVEHLLRSLNDKEVEVNSLNERNNSLIEELKQVTFLQEEVGKLAQLLKHREQEIQHLHTRVLECGPQGSPMGSGIEATAQHRVQALMSEREHILMVLNEKARENAQLRTEQHQLVDMMAAKENSLQSLMEENRRMADDLAQNSGSYDMSREAIQNLSRLVREKDIEIDALSQKCQTLLAVLQASKQQQKPQMEGLVSGAQFEEVLQEREQLRQQVKKVEEWKQQALTSVQNMQHESAHLQDELRQLAGQVAKDAGLGFHLQEGYDGLLQGYQQHVHSLQSLREDLGKVQTHYSDVDNTGNMNIDNLKLLHLDEQNTVPTNEQHATQPGKAQTADWSSQPEEVQNLRKILEEKDVNLQKLREHNDQLLNNLSDLSKSENKMCQSDHGANHEQTENIMKKSEELLKLLQEKDSTIKRQCEEIAATAEKQRTWNSENELLRQAVINLKERARLLEADLAQLKEEKEQVRQHAQGQHSELGALQQSAMQLSMLLREKEFETSSAKEKAAALEKLLREKDAGSAGELETLLAELKRQQEQAVAFQHERDQSLLALKQKQMENMALTRDLERVAELELRLRQDAERLRAHLVQVEEAHTLEDLAGQEREASLSHEVTVLRGKLNAAYSASESTSYEASMRADMLQEQLRAVSLQRDTAVQQCNDARQQAQQYAASLSNLQTVLEQFQQEEKSMYATELEKHRREAQSNLQKANQMQQQVKQLQEQLDEANDALESASRLTEQLDLKDARIEELQRQVLLQQEMLEEVQTKMMNLLNSSEGKVDKVLLRNILVGYFSTPKNKRVEVLKLMGVVLGVKREDMDKLVSDEQVTVTKWVSSWLGGGSSHNHPAASHKSHNLEMNSSFSEMFLKFLETESLPSPPPPKMLLAGLQTYETDKASRIPGAQRTLHTRCEESAICLARRPEIIHPIMVARSSAVPLAGTSQAGLHPQSSHLLMKPISDTLPTFTPLPVSTDASSDVLFKDLLK</sequence>
<accession>S4RRM9</accession>
<feature type="domain" description="GRIP" evidence="6">
    <location>
        <begin position="1738"/>
        <end position="1787"/>
    </location>
</feature>
<dbReference type="GO" id="GO:0006888">
    <property type="term" value="P:endoplasmic reticulum to Golgi vesicle-mediated transport"/>
    <property type="evidence" value="ECO:0007669"/>
    <property type="project" value="TreeGrafter"/>
</dbReference>
<evidence type="ECO:0000256" key="3">
    <source>
        <dbReference type="ARBA" id="ARBA00023054"/>
    </source>
</evidence>
<keyword evidence="3 4" id="KW-0175">Coiled coil</keyword>
<feature type="coiled-coil region" evidence="4">
    <location>
        <begin position="1309"/>
        <end position="1376"/>
    </location>
</feature>
<feature type="coiled-coil region" evidence="4">
    <location>
        <begin position="608"/>
        <end position="901"/>
    </location>
</feature>
<dbReference type="GO" id="GO:0031267">
    <property type="term" value="F:small GTPase binding"/>
    <property type="evidence" value="ECO:0007669"/>
    <property type="project" value="TreeGrafter"/>
</dbReference>
<protein>
    <submittedName>
        <fullName evidence="7">Thyroid hormone receptor interactor 11</fullName>
    </submittedName>
</protein>
<evidence type="ECO:0000313" key="7">
    <source>
        <dbReference type="Ensembl" id="ENSPMAP00000007865.1"/>
    </source>
</evidence>
<dbReference type="PANTHER" id="PTHR18921:SF2">
    <property type="entry name" value="THYROID RECEPTOR-INTERACTING PROTEIN 11"/>
    <property type="match status" value="1"/>
</dbReference>
<feature type="coiled-coil region" evidence="4">
    <location>
        <begin position="950"/>
        <end position="996"/>
    </location>
</feature>
<dbReference type="HOGENOM" id="CLU_001835_0_0_1"/>
<organism evidence="7">
    <name type="scientific">Petromyzon marinus</name>
    <name type="common">Sea lamprey</name>
    <dbReference type="NCBI Taxonomy" id="7757"/>
    <lineage>
        <taxon>Eukaryota</taxon>
        <taxon>Metazoa</taxon>
        <taxon>Chordata</taxon>
        <taxon>Craniata</taxon>
        <taxon>Vertebrata</taxon>
        <taxon>Cyclostomata</taxon>
        <taxon>Hyperoartia</taxon>
        <taxon>Petromyzontiformes</taxon>
        <taxon>Petromyzontidae</taxon>
        <taxon>Petromyzon</taxon>
    </lineage>
</organism>
<keyword evidence="2" id="KW-0333">Golgi apparatus</keyword>
<evidence type="ECO:0000259" key="6">
    <source>
        <dbReference type="PROSITE" id="PS50913"/>
    </source>
</evidence>
<feature type="coiled-coil region" evidence="4">
    <location>
        <begin position="1630"/>
        <end position="1731"/>
    </location>
</feature>
<dbReference type="PANTHER" id="PTHR18921">
    <property type="entry name" value="MYOSIN HEAVY CHAIN - RELATED"/>
    <property type="match status" value="1"/>
</dbReference>
<dbReference type="PROSITE" id="PS50913">
    <property type="entry name" value="GRIP"/>
    <property type="match status" value="1"/>
</dbReference>
<evidence type="ECO:0000256" key="2">
    <source>
        <dbReference type="ARBA" id="ARBA00023034"/>
    </source>
</evidence>
<dbReference type="STRING" id="7757.ENSPMAP00000007865"/>
<feature type="coiled-coil region" evidence="4">
    <location>
        <begin position="1401"/>
        <end position="1442"/>
    </location>
</feature>
<feature type="coiled-coil region" evidence="4">
    <location>
        <begin position="1085"/>
        <end position="1216"/>
    </location>
</feature>
<dbReference type="Ensembl" id="ENSPMAT00000007900.1">
    <property type="protein sequence ID" value="ENSPMAP00000007865.1"/>
    <property type="gene ID" value="ENSPMAG00000007124.1"/>
</dbReference>
<name>S4RRM9_PETMA</name>
<reference evidence="7" key="2">
    <citation type="submission" date="2025-09" db="UniProtKB">
        <authorList>
            <consortium name="Ensembl"/>
        </authorList>
    </citation>
    <scope>IDENTIFICATION</scope>
</reference>
<dbReference type="Gene3D" id="1.20.1170.10">
    <property type="match status" value="1"/>
</dbReference>
<dbReference type="GeneTree" id="ENSGT00710000106769"/>
<comment type="subcellular location">
    <subcellularLocation>
        <location evidence="1">Golgi apparatus</location>
    </subcellularLocation>
</comment>
<feature type="coiled-coil region" evidence="4">
    <location>
        <begin position="50"/>
        <end position="130"/>
    </location>
</feature>
<dbReference type="GO" id="GO:0005794">
    <property type="term" value="C:Golgi apparatus"/>
    <property type="evidence" value="ECO:0007669"/>
    <property type="project" value="UniProtKB-SubCell"/>
</dbReference>
<dbReference type="OMA" id="RHIAQIS"/>
<feature type="coiled-coil region" evidence="4">
    <location>
        <begin position="180"/>
        <end position="255"/>
    </location>
</feature>
<reference evidence="7" key="1">
    <citation type="submission" date="2025-08" db="UniProtKB">
        <authorList>
            <consortium name="Ensembl"/>
        </authorList>
    </citation>
    <scope>IDENTIFICATION</scope>
</reference>
<feature type="region of interest" description="Disordered" evidence="5">
    <location>
        <begin position="1284"/>
        <end position="1305"/>
    </location>
</feature>